<keyword evidence="1" id="KW-0472">Membrane</keyword>
<proteinExistence type="predicted"/>
<reference evidence="3" key="2">
    <citation type="journal article" date="2023" name="IMA Fungus">
        <title>Comparative genomic study of the Penicillium genus elucidates a diverse pangenome and 15 lateral gene transfer events.</title>
        <authorList>
            <person name="Petersen C."/>
            <person name="Sorensen T."/>
            <person name="Nielsen M.R."/>
            <person name="Sondergaard T.E."/>
            <person name="Sorensen J.L."/>
            <person name="Fitzpatrick D.A."/>
            <person name="Frisvad J.C."/>
            <person name="Nielsen K.L."/>
        </authorList>
    </citation>
    <scope>NUCLEOTIDE SEQUENCE</scope>
    <source>
        <strain evidence="3">IBT 16849</strain>
    </source>
</reference>
<dbReference type="PANTHER" id="PTHR37019:SF2">
    <property type="entry name" value="EXPERA DOMAIN-CONTAINING PROTEIN"/>
    <property type="match status" value="1"/>
</dbReference>
<dbReference type="InterPro" id="IPR056121">
    <property type="entry name" value="DUF7704"/>
</dbReference>
<gene>
    <name evidence="3" type="ORF">N7472_000932</name>
</gene>
<accession>A0A9W9N057</accession>
<dbReference type="PANTHER" id="PTHR37019">
    <property type="entry name" value="CHROMOSOME 1, WHOLE GENOME SHOTGUN SEQUENCE"/>
    <property type="match status" value="1"/>
</dbReference>
<dbReference type="Pfam" id="PF24803">
    <property type="entry name" value="DUF7704"/>
    <property type="match status" value="1"/>
</dbReference>
<reference evidence="3" key="1">
    <citation type="submission" date="2022-11" db="EMBL/GenBank/DDBJ databases">
        <authorList>
            <person name="Petersen C."/>
        </authorList>
    </citation>
    <scope>NUCLEOTIDE SEQUENCE</scope>
    <source>
        <strain evidence="3">IBT 16849</strain>
    </source>
</reference>
<protein>
    <recommendedName>
        <fullName evidence="2">DUF7704 domain-containing protein</fullName>
    </recommendedName>
</protein>
<organism evidence="3 4">
    <name type="scientific">Penicillium cf. griseofulvum</name>
    <dbReference type="NCBI Taxonomy" id="2972120"/>
    <lineage>
        <taxon>Eukaryota</taxon>
        <taxon>Fungi</taxon>
        <taxon>Dikarya</taxon>
        <taxon>Ascomycota</taxon>
        <taxon>Pezizomycotina</taxon>
        <taxon>Eurotiomycetes</taxon>
        <taxon>Eurotiomycetidae</taxon>
        <taxon>Eurotiales</taxon>
        <taxon>Aspergillaceae</taxon>
        <taxon>Penicillium</taxon>
    </lineage>
</organism>
<dbReference type="OrthoDB" id="2937326at2759"/>
<evidence type="ECO:0000256" key="1">
    <source>
        <dbReference type="SAM" id="Phobius"/>
    </source>
</evidence>
<evidence type="ECO:0000313" key="3">
    <source>
        <dbReference type="EMBL" id="KAJ5210793.1"/>
    </source>
</evidence>
<dbReference type="EMBL" id="JAPQKP010000001">
    <property type="protein sequence ID" value="KAJ5210793.1"/>
    <property type="molecule type" value="Genomic_DNA"/>
</dbReference>
<keyword evidence="4" id="KW-1185">Reference proteome</keyword>
<comment type="caution">
    <text evidence="3">The sequence shown here is derived from an EMBL/GenBank/DDBJ whole genome shotgun (WGS) entry which is preliminary data.</text>
</comment>
<evidence type="ECO:0000259" key="2">
    <source>
        <dbReference type="Pfam" id="PF24803"/>
    </source>
</evidence>
<evidence type="ECO:0000313" key="4">
    <source>
        <dbReference type="Proteomes" id="UP001150879"/>
    </source>
</evidence>
<keyword evidence="1" id="KW-0812">Transmembrane</keyword>
<feature type="transmembrane region" description="Helical" evidence="1">
    <location>
        <begin position="77"/>
        <end position="96"/>
    </location>
</feature>
<feature type="transmembrane region" description="Helical" evidence="1">
    <location>
        <begin position="108"/>
        <end position="126"/>
    </location>
</feature>
<name>A0A9W9N057_9EURO</name>
<keyword evidence="1" id="KW-1133">Transmembrane helix</keyword>
<sequence>MPTIFPTWPHILFGVLEPISLYDLPTPFSHVRVLLTLDPQCRALGSAYPLYNLQGFIAGQTPNIAAPATLHPSSVALAYQLGNIYSLLFLVGVGVCHATTEPRVLRNYLVGLAIADIGHVYATYLAMGWDAFADVAAWNALTWGNIGVTAFLFINRIAYFLGIFGYAKAPKAAAKRE</sequence>
<feature type="transmembrane region" description="Helical" evidence="1">
    <location>
        <begin position="146"/>
        <end position="167"/>
    </location>
</feature>
<dbReference type="AlphaFoldDB" id="A0A9W9N057"/>
<feature type="domain" description="DUF7704" evidence="2">
    <location>
        <begin position="31"/>
        <end position="165"/>
    </location>
</feature>
<dbReference type="Proteomes" id="UP001150879">
    <property type="component" value="Unassembled WGS sequence"/>
</dbReference>